<organism evidence="2 3">
    <name type="scientific">Phytophthora nicotianae P10297</name>
    <dbReference type="NCBI Taxonomy" id="1317064"/>
    <lineage>
        <taxon>Eukaryota</taxon>
        <taxon>Sar</taxon>
        <taxon>Stramenopiles</taxon>
        <taxon>Oomycota</taxon>
        <taxon>Peronosporomycetes</taxon>
        <taxon>Peronosporales</taxon>
        <taxon>Peronosporaceae</taxon>
        <taxon>Phytophthora</taxon>
    </lineage>
</organism>
<comment type="caution">
    <text evidence="2">The sequence shown here is derived from an EMBL/GenBank/DDBJ whole genome shotgun (WGS) entry which is preliminary data.</text>
</comment>
<evidence type="ECO:0000313" key="3">
    <source>
        <dbReference type="Proteomes" id="UP000018948"/>
    </source>
</evidence>
<evidence type="ECO:0000256" key="1">
    <source>
        <dbReference type="SAM" id="MobiDB-lite"/>
    </source>
</evidence>
<feature type="compositionally biased region" description="Basic and acidic residues" evidence="1">
    <location>
        <begin position="18"/>
        <end position="35"/>
    </location>
</feature>
<accession>W2YA11</accession>
<dbReference type="EMBL" id="ANIY01004030">
    <property type="protein sequence ID" value="ETP31895.1"/>
    <property type="molecule type" value="Genomic_DNA"/>
</dbReference>
<dbReference type="AlphaFoldDB" id="W2YA11"/>
<reference evidence="2 3" key="1">
    <citation type="submission" date="2013-11" db="EMBL/GenBank/DDBJ databases">
        <title>The Genome Sequence of Phytophthora parasitica P10297.</title>
        <authorList>
            <consortium name="The Broad Institute Genomics Platform"/>
            <person name="Russ C."/>
            <person name="Tyler B."/>
            <person name="Panabieres F."/>
            <person name="Shan W."/>
            <person name="Tripathy S."/>
            <person name="Grunwald N."/>
            <person name="Machado M."/>
            <person name="Johnson C.S."/>
            <person name="Walker B."/>
            <person name="Young S.K."/>
            <person name="Zeng Q."/>
            <person name="Gargeya S."/>
            <person name="Fitzgerald M."/>
            <person name="Haas B."/>
            <person name="Abouelleil A."/>
            <person name="Allen A.W."/>
            <person name="Alvarado L."/>
            <person name="Arachchi H.M."/>
            <person name="Berlin A.M."/>
            <person name="Chapman S.B."/>
            <person name="Gainer-Dewar J."/>
            <person name="Goldberg J."/>
            <person name="Griggs A."/>
            <person name="Gujja S."/>
            <person name="Hansen M."/>
            <person name="Howarth C."/>
            <person name="Imamovic A."/>
            <person name="Ireland A."/>
            <person name="Larimer J."/>
            <person name="McCowan C."/>
            <person name="Murphy C."/>
            <person name="Pearson M."/>
            <person name="Poon T.W."/>
            <person name="Priest M."/>
            <person name="Roberts A."/>
            <person name="Saif S."/>
            <person name="Shea T."/>
            <person name="Sisk P."/>
            <person name="Sykes S."/>
            <person name="Wortman J."/>
            <person name="Nusbaum C."/>
            <person name="Birren B."/>
        </authorList>
    </citation>
    <scope>NUCLEOTIDE SEQUENCE [LARGE SCALE GENOMIC DNA]</scope>
    <source>
        <strain evidence="2 3">P10297</strain>
    </source>
</reference>
<gene>
    <name evidence="2" type="ORF">F442_19286</name>
</gene>
<sequence length="57" mass="6704">MSAVDTRVVKTAAKRKGCKDVGTESKSKRLDRRNDKWLDRRNDKWLPSDPIQKMKRC</sequence>
<proteinExistence type="predicted"/>
<dbReference type="Proteomes" id="UP000018948">
    <property type="component" value="Unassembled WGS sequence"/>
</dbReference>
<feature type="region of interest" description="Disordered" evidence="1">
    <location>
        <begin position="1"/>
        <end position="35"/>
    </location>
</feature>
<evidence type="ECO:0000313" key="2">
    <source>
        <dbReference type="EMBL" id="ETP31895.1"/>
    </source>
</evidence>
<protein>
    <submittedName>
        <fullName evidence="2">Uncharacterized protein</fullName>
    </submittedName>
</protein>
<name>W2YA11_PHYNI</name>